<evidence type="ECO:0000313" key="2">
    <source>
        <dbReference type="Proteomes" id="UP000007431"/>
    </source>
</evidence>
<evidence type="ECO:0000313" key="1">
    <source>
        <dbReference type="EMBL" id="EFI95012.1"/>
    </source>
</evidence>
<protein>
    <submittedName>
        <fullName evidence="1">Uncharacterized protein</fullName>
    </submittedName>
</protein>
<dbReference type="InParanoid" id="D8QCY4"/>
<sequence length="463" mass="53525">MQRFYRDMRQRQNMRSPVNHLPRELLEVICEYTVPWFWYTLESGIGNLVFAHVCHYWRDIAYNFHRLWTRISLDDFSCPCRNPTHYWEDVVQAYLERSGNLPLTLRFPEMPCWEYIQEDAHRVQDLEIGLPTFRWNGARFLPDLPILTTLRLGAFNPIDGNNIVKLPLRQKAPALRSLTLASVHPCSLDADWGALRELELKDCFRTPLEDILEVLSLCTQMEALRIVITPEPDEDYMHYPYPDEEEEYEDWDLAEIPRLLRIELAGLAIPLSNYIITPALQELSLDMMEQDGLIPQRIVRPGHSFPSLKGLTLKNIVDNDPAPIMDGLESVKRLHLVQASQHCHTHSGMFTALEARANGTDVPLPNLVELQIEARPQPEGEWDSDGGVTSSWHWLDDERVMRTVYSRVRTPAIGGVARLQRLSVVGRWFRFGEKLVTWLESLEGSGITTRIVDKSHKVNPSWV</sequence>
<reference evidence="1 2" key="1">
    <citation type="journal article" date="2010" name="Nat. Biotechnol.">
        <title>Genome sequence of the model mushroom Schizophyllum commune.</title>
        <authorList>
            <person name="Ohm R.A."/>
            <person name="de Jong J.F."/>
            <person name="Lugones L.G."/>
            <person name="Aerts A."/>
            <person name="Kothe E."/>
            <person name="Stajich J.E."/>
            <person name="de Vries R.P."/>
            <person name="Record E."/>
            <person name="Levasseur A."/>
            <person name="Baker S.E."/>
            <person name="Bartholomew K.A."/>
            <person name="Coutinho P.M."/>
            <person name="Erdmann S."/>
            <person name="Fowler T.J."/>
            <person name="Gathman A.C."/>
            <person name="Lombard V."/>
            <person name="Henrissat B."/>
            <person name="Knabe N."/>
            <person name="Kuees U."/>
            <person name="Lilly W.W."/>
            <person name="Lindquist E."/>
            <person name="Lucas S."/>
            <person name="Magnuson J.K."/>
            <person name="Piumi F."/>
            <person name="Raudaskoski M."/>
            <person name="Salamov A."/>
            <person name="Schmutz J."/>
            <person name="Schwarze F.W.M.R."/>
            <person name="vanKuyk P.A."/>
            <person name="Horton J.S."/>
            <person name="Grigoriev I.V."/>
            <person name="Woesten H.A.B."/>
        </authorList>
    </citation>
    <scope>NUCLEOTIDE SEQUENCE [LARGE SCALE GENOMIC DNA]</scope>
    <source>
        <strain evidence="2">H4-8 / FGSC 9210</strain>
    </source>
</reference>
<gene>
    <name evidence="1" type="ORF">SCHCODRAFT_111722</name>
</gene>
<dbReference type="SUPFAM" id="SSF52047">
    <property type="entry name" value="RNI-like"/>
    <property type="match status" value="1"/>
</dbReference>
<dbReference type="Proteomes" id="UP000007431">
    <property type="component" value="Unassembled WGS sequence"/>
</dbReference>
<dbReference type="EMBL" id="GL377309">
    <property type="protein sequence ID" value="EFI95012.1"/>
    <property type="molecule type" value="Genomic_DNA"/>
</dbReference>
<dbReference type="AlphaFoldDB" id="D8QCY4"/>
<keyword evidence="2" id="KW-1185">Reference proteome</keyword>
<feature type="non-terminal residue" evidence="1">
    <location>
        <position position="463"/>
    </location>
</feature>
<name>D8QCY4_SCHCM</name>
<dbReference type="InterPro" id="IPR032675">
    <property type="entry name" value="LRR_dom_sf"/>
</dbReference>
<proteinExistence type="predicted"/>
<dbReference type="Gene3D" id="3.80.10.10">
    <property type="entry name" value="Ribonuclease Inhibitor"/>
    <property type="match status" value="1"/>
</dbReference>
<organism evidence="2">
    <name type="scientific">Schizophyllum commune (strain H4-8 / FGSC 9210)</name>
    <name type="common">Split gill fungus</name>
    <dbReference type="NCBI Taxonomy" id="578458"/>
    <lineage>
        <taxon>Eukaryota</taxon>
        <taxon>Fungi</taxon>
        <taxon>Dikarya</taxon>
        <taxon>Basidiomycota</taxon>
        <taxon>Agaricomycotina</taxon>
        <taxon>Agaricomycetes</taxon>
        <taxon>Agaricomycetidae</taxon>
        <taxon>Agaricales</taxon>
        <taxon>Schizophyllaceae</taxon>
        <taxon>Schizophyllum</taxon>
    </lineage>
</organism>
<accession>D8QCY4</accession>
<dbReference type="VEuPathDB" id="FungiDB:SCHCODRAFT_02550329"/>
<dbReference type="HOGENOM" id="CLU_498898_0_0_1"/>